<dbReference type="InterPro" id="IPR029058">
    <property type="entry name" value="AB_hydrolase_fold"/>
</dbReference>
<evidence type="ECO:0000313" key="2">
    <source>
        <dbReference type="EMBL" id="QEL11905.1"/>
    </source>
</evidence>
<dbReference type="SUPFAM" id="SSF53474">
    <property type="entry name" value="alpha/beta-Hydrolases"/>
    <property type="match status" value="1"/>
</dbReference>
<accession>A0A1S1NQ73</accession>
<dbReference type="GO" id="GO:0016787">
    <property type="term" value="F:hydrolase activity"/>
    <property type="evidence" value="ECO:0007669"/>
    <property type="project" value="UniProtKB-KW"/>
</dbReference>
<dbReference type="KEGG" id="kuy:FY550_12675"/>
<proteinExistence type="predicted"/>
<protein>
    <submittedName>
        <fullName evidence="2">Alpha/beta hydrolase</fullName>
    </submittedName>
</protein>
<organism evidence="2 3">
    <name type="scientific">Kushneria phosphatilytica</name>
    <dbReference type="NCBI Taxonomy" id="657387"/>
    <lineage>
        <taxon>Bacteria</taxon>
        <taxon>Pseudomonadati</taxon>
        <taxon>Pseudomonadota</taxon>
        <taxon>Gammaproteobacteria</taxon>
        <taxon>Oceanospirillales</taxon>
        <taxon>Halomonadaceae</taxon>
        <taxon>Kushneria</taxon>
    </lineage>
</organism>
<evidence type="ECO:0000313" key="3">
    <source>
        <dbReference type="Proteomes" id="UP000322553"/>
    </source>
</evidence>
<dbReference type="OrthoDB" id="5729797at2"/>
<dbReference type="InterPro" id="IPR050300">
    <property type="entry name" value="GDXG_lipolytic_enzyme"/>
</dbReference>
<dbReference type="AlphaFoldDB" id="A0A1S1NQ73"/>
<dbReference type="InterPro" id="IPR013094">
    <property type="entry name" value="AB_hydrolase_3"/>
</dbReference>
<dbReference type="EMBL" id="CP043420">
    <property type="protein sequence ID" value="QEL11905.1"/>
    <property type="molecule type" value="Genomic_DNA"/>
</dbReference>
<name>A0A1S1NQ73_9GAMM</name>
<dbReference type="Gene3D" id="3.40.50.1820">
    <property type="entry name" value="alpha/beta hydrolase"/>
    <property type="match status" value="1"/>
</dbReference>
<dbReference type="PANTHER" id="PTHR48081">
    <property type="entry name" value="AB HYDROLASE SUPERFAMILY PROTEIN C4A8.06C"/>
    <property type="match status" value="1"/>
</dbReference>
<evidence type="ECO:0000256" key="1">
    <source>
        <dbReference type="ARBA" id="ARBA00022801"/>
    </source>
</evidence>
<reference evidence="2 3" key="1">
    <citation type="submission" date="2019-08" db="EMBL/GenBank/DDBJ databases">
        <title>Complete genome sequence of Kushneria sp. YCWA18, a halophilic phosphate-solubilizing bacterium isolated from Daqiao saltern in China.</title>
        <authorList>
            <person name="Du G.-X."/>
            <person name="Qu L.-Y."/>
        </authorList>
    </citation>
    <scope>NUCLEOTIDE SEQUENCE [LARGE SCALE GENOMIC DNA]</scope>
    <source>
        <strain evidence="2 3">YCWA18</strain>
    </source>
</reference>
<dbReference type="STRING" id="657387.BH688_08995"/>
<dbReference type="RefSeq" id="WP_070978581.1">
    <property type="nucleotide sequence ID" value="NZ_CP043420.1"/>
</dbReference>
<sequence length="308" mass="34094">MSLDIQARRVLEHMARMGAHLPLQPSVEQLRALQHERTRVFAGTGREMARVEDRTIAGVGVRWYRPEDIDTPSPLLIYCHGGGFVTGDLDTHDVVCRHLADAGRVQVVAVDYRRAPEHPFPAALEDCMSVLTALYHDADGFDIDPERIIVGGDSAGGSLAAVMTQQMRDRAELALAGQLLIYPCTRGDVAPDSPSRRQHAEGYGLTLAGMRWYMEAYAAGHDLYDVRLSPFYTADPAGLPPAFLATAEHDLLRDEGEVYGWRLARHGVMVTQKCYPGTIHACICMDGVLDRGREMLADAAHWLRLYTN</sequence>
<dbReference type="PANTHER" id="PTHR48081:SF8">
    <property type="entry name" value="ALPHA_BETA HYDROLASE FOLD-3 DOMAIN-CONTAINING PROTEIN-RELATED"/>
    <property type="match status" value="1"/>
</dbReference>
<gene>
    <name evidence="2" type="ORF">FY550_12675</name>
</gene>
<dbReference type="Pfam" id="PF07859">
    <property type="entry name" value="Abhydrolase_3"/>
    <property type="match status" value="1"/>
</dbReference>
<keyword evidence="3" id="KW-1185">Reference proteome</keyword>
<keyword evidence="1 2" id="KW-0378">Hydrolase</keyword>
<dbReference type="Proteomes" id="UP000322553">
    <property type="component" value="Chromosome"/>
</dbReference>